<dbReference type="GO" id="GO:0016787">
    <property type="term" value="F:hydrolase activity"/>
    <property type="evidence" value="ECO:0007669"/>
    <property type="project" value="UniProtKB-KW"/>
</dbReference>
<dbReference type="SUPFAM" id="SSF53474">
    <property type="entry name" value="alpha/beta-Hydrolases"/>
    <property type="match status" value="1"/>
</dbReference>
<dbReference type="AlphaFoldDB" id="A0AAD7F717"/>
<organism evidence="2 3">
    <name type="scientific">Mycena albidolilacea</name>
    <dbReference type="NCBI Taxonomy" id="1033008"/>
    <lineage>
        <taxon>Eukaryota</taxon>
        <taxon>Fungi</taxon>
        <taxon>Dikarya</taxon>
        <taxon>Basidiomycota</taxon>
        <taxon>Agaricomycotina</taxon>
        <taxon>Agaricomycetes</taxon>
        <taxon>Agaricomycetidae</taxon>
        <taxon>Agaricales</taxon>
        <taxon>Marasmiineae</taxon>
        <taxon>Mycenaceae</taxon>
        <taxon>Mycena</taxon>
    </lineage>
</organism>
<gene>
    <name evidence="2" type="ORF">DFH08DRAFT_831935</name>
</gene>
<evidence type="ECO:0000313" key="3">
    <source>
        <dbReference type="Proteomes" id="UP001218218"/>
    </source>
</evidence>
<keyword evidence="3" id="KW-1185">Reference proteome</keyword>
<dbReference type="Proteomes" id="UP001218218">
    <property type="component" value="Unassembled WGS sequence"/>
</dbReference>
<dbReference type="Pfam" id="PF00975">
    <property type="entry name" value="Thioesterase"/>
    <property type="match status" value="1"/>
</dbReference>
<comment type="caution">
    <text evidence="2">The sequence shown here is derived from an EMBL/GenBank/DDBJ whole genome shotgun (WGS) entry which is preliminary data.</text>
</comment>
<accession>A0AAD7F717</accession>
<dbReference type="EMBL" id="JARIHO010000001">
    <property type="protein sequence ID" value="KAJ7368666.1"/>
    <property type="molecule type" value="Genomic_DNA"/>
</dbReference>
<proteinExistence type="predicted"/>
<protein>
    <submittedName>
        <fullName evidence="2">Alpha/Beta hydrolase protein</fullName>
    </submittedName>
</protein>
<sequence>MSLVPLSFGAARNPPLVLVHDISGSPFPYVPFASHSSLSQYTIYGISALSESESPQEFAYPSLTAWAEAYAALVESELREELKADRRVFLGGWSLGGLLAAEIARIFAQRPEKQIEVLGLVLVDTYAPWHELLRTGPRGLEGAPTEIESAYFTPREMARILDVLSSSNRTSWPGMDHTGCSAWLITPSVAGANGLEEWFPDEQHIRRIGRGKANHFSMMKGEFIEEIIKGVHDAVEEILQR</sequence>
<keyword evidence="2" id="KW-0378">Hydrolase</keyword>
<evidence type="ECO:0000313" key="2">
    <source>
        <dbReference type="EMBL" id="KAJ7368666.1"/>
    </source>
</evidence>
<dbReference type="Gene3D" id="3.40.50.1820">
    <property type="entry name" value="alpha/beta hydrolase"/>
    <property type="match status" value="1"/>
</dbReference>
<evidence type="ECO:0000259" key="1">
    <source>
        <dbReference type="Pfam" id="PF00975"/>
    </source>
</evidence>
<reference evidence="2" key="1">
    <citation type="submission" date="2023-03" db="EMBL/GenBank/DDBJ databases">
        <title>Massive genome expansion in bonnet fungi (Mycena s.s.) driven by repeated elements and novel gene families across ecological guilds.</title>
        <authorList>
            <consortium name="Lawrence Berkeley National Laboratory"/>
            <person name="Harder C.B."/>
            <person name="Miyauchi S."/>
            <person name="Viragh M."/>
            <person name="Kuo A."/>
            <person name="Thoen E."/>
            <person name="Andreopoulos B."/>
            <person name="Lu D."/>
            <person name="Skrede I."/>
            <person name="Drula E."/>
            <person name="Henrissat B."/>
            <person name="Morin E."/>
            <person name="Kohler A."/>
            <person name="Barry K."/>
            <person name="LaButti K."/>
            <person name="Morin E."/>
            <person name="Salamov A."/>
            <person name="Lipzen A."/>
            <person name="Mereny Z."/>
            <person name="Hegedus B."/>
            <person name="Baldrian P."/>
            <person name="Stursova M."/>
            <person name="Weitz H."/>
            <person name="Taylor A."/>
            <person name="Grigoriev I.V."/>
            <person name="Nagy L.G."/>
            <person name="Martin F."/>
            <person name="Kauserud H."/>
        </authorList>
    </citation>
    <scope>NUCLEOTIDE SEQUENCE</scope>
    <source>
        <strain evidence="2">CBHHK002</strain>
    </source>
</reference>
<feature type="domain" description="Thioesterase" evidence="1">
    <location>
        <begin position="15"/>
        <end position="130"/>
    </location>
</feature>
<dbReference type="InterPro" id="IPR029058">
    <property type="entry name" value="AB_hydrolase_fold"/>
</dbReference>
<dbReference type="InterPro" id="IPR001031">
    <property type="entry name" value="Thioesterase"/>
</dbReference>
<name>A0AAD7F717_9AGAR</name>